<proteinExistence type="predicted"/>
<comment type="caution">
    <text evidence="2">The sequence shown here is derived from an EMBL/GenBank/DDBJ whole genome shotgun (WGS) entry which is preliminary data.</text>
</comment>
<organism evidence="2 3">
    <name type="scientific">Aquimarina addita</name>
    <dbReference type="NCBI Taxonomy" id="870485"/>
    <lineage>
        <taxon>Bacteria</taxon>
        <taxon>Pseudomonadati</taxon>
        <taxon>Bacteroidota</taxon>
        <taxon>Flavobacteriia</taxon>
        <taxon>Flavobacteriales</taxon>
        <taxon>Flavobacteriaceae</taxon>
        <taxon>Aquimarina</taxon>
    </lineage>
</organism>
<reference evidence="3" key="1">
    <citation type="journal article" date="2019" name="Int. J. Syst. Evol. Microbiol.">
        <title>The Global Catalogue of Microorganisms (GCM) 10K type strain sequencing project: providing services to taxonomists for standard genome sequencing and annotation.</title>
        <authorList>
            <consortium name="The Broad Institute Genomics Platform"/>
            <consortium name="The Broad Institute Genome Sequencing Center for Infectious Disease"/>
            <person name="Wu L."/>
            <person name="Ma J."/>
        </authorList>
    </citation>
    <scope>NUCLEOTIDE SEQUENCE [LARGE SCALE GENOMIC DNA]</scope>
    <source>
        <strain evidence="3">JCM 17106</strain>
    </source>
</reference>
<keyword evidence="1" id="KW-0812">Transmembrane</keyword>
<keyword evidence="1" id="KW-0472">Membrane</keyword>
<evidence type="ECO:0000256" key="1">
    <source>
        <dbReference type="SAM" id="Phobius"/>
    </source>
</evidence>
<name>A0ABP7X7S2_9FLAO</name>
<dbReference type="EMBL" id="BAABCW010000001">
    <property type="protein sequence ID" value="GAA4106823.1"/>
    <property type="molecule type" value="Genomic_DNA"/>
</dbReference>
<accession>A0ABP7X7S2</accession>
<dbReference type="RefSeq" id="WP_344923860.1">
    <property type="nucleotide sequence ID" value="NZ_BAABCW010000001.1"/>
</dbReference>
<gene>
    <name evidence="2" type="ORF">GCM10022393_01470</name>
</gene>
<feature type="transmembrane region" description="Helical" evidence="1">
    <location>
        <begin position="24"/>
        <end position="47"/>
    </location>
</feature>
<keyword evidence="3" id="KW-1185">Reference proteome</keyword>
<evidence type="ECO:0000313" key="2">
    <source>
        <dbReference type="EMBL" id="GAA4106823.1"/>
    </source>
</evidence>
<evidence type="ECO:0000313" key="3">
    <source>
        <dbReference type="Proteomes" id="UP001500459"/>
    </source>
</evidence>
<protein>
    <submittedName>
        <fullName evidence="2">Uncharacterized protein</fullName>
    </submittedName>
</protein>
<dbReference type="Proteomes" id="UP001500459">
    <property type="component" value="Unassembled WGS sequence"/>
</dbReference>
<keyword evidence="1" id="KW-1133">Transmembrane helix</keyword>
<sequence>MKFVKEEEENREDYIFQKNTKTKFGTGFIIIVLILLVIGVVASGLYFELF</sequence>